<evidence type="ECO:0000256" key="1">
    <source>
        <dbReference type="ARBA" id="ARBA00023157"/>
    </source>
</evidence>
<name>A0A452HYR7_9SAUR</name>
<dbReference type="SMART" id="SM00409">
    <property type="entry name" value="IG"/>
    <property type="match status" value="3"/>
</dbReference>
<dbReference type="STRING" id="38772.ENSGAGP00000020326"/>
<dbReference type="InterPro" id="IPR050412">
    <property type="entry name" value="Ig-like_Receptors_ImmuneReg"/>
</dbReference>
<reference evidence="5" key="2">
    <citation type="submission" date="2025-08" db="UniProtKB">
        <authorList>
            <consortium name="Ensembl"/>
        </authorList>
    </citation>
    <scope>IDENTIFICATION</scope>
</reference>
<dbReference type="PANTHER" id="PTHR11738:SF186">
    <property type="entry name" value="OSTEOCLAST-ASSOCIATED IMMUNOGLOBULIN-LIKE RECEPTOR"/>
    <property type="match status" value="1"/>
</dbReference>
<evidence type="ECO:0000313" key="5">
    <source>
        <dbReference type="Ensembl" id="ENSGAGP00000020326.1"/>
    </source>
</evidence>
<dbReference type="InterPro" id="IPR003599">
    <property type="entry name" value="Ig_sub"/>
</dbReference>
<dbReference type="InterPro" id="IPR013783">
    <property type="entry name" value="Ig-like_fold"/>
</dbReference>
<feature type="transmembrane region" description="Helical" evidence="3">
    <location>
        <begin position="337"/>
        <end position="363"/>
    </location>
</feature>
<sequence>MIQSLPSAPLSFRPTGPSVLPESFRPMLRLSPTGPEFTTGESVTLTCAAPSWEKKMQFCFLKAGEQVACTRQALEDSQSYQIGRLGMEDSGLYTCTYWVAEPGQEMSLESQPISITVTAPPLAPKLSLHPKLPVYLPGEKVTLNCSAPHGEEVVGFRFHQHRGDQTPEELPAASEGPWMDLTAQTGNDGSYICQYWRWEAGQEIVSENSNSITVPVSGSLPQPLLIVDPPSGVVNEGLPLLITCMTPGDLGAWRFHFYKDGTEIVPGDKGSDISTTESVSGSMNISVLSIPQDGPNNTGEFTCGYEKNMSGRWIQSPRSQAVTVTWNVTRNYNWRGWALPLPLVAGCGGGGAALGLLALLGCCCRRKKKGSSKTATGYLGVNGAPGVHLALQQRSHDGWDQLVTHNQRRLPSIPGGKSKNRGKGQEDAGTRAGCPTLYAVATCPPVSHGSSTFHQRGRNLVSEEVVYSEPLF</sequence>
<keyword evidence="1" id="KW-1015">Disulfide bond</keyword>
<feature type="domain" description="Ig-like" evidence="4">
    <location>
        <begin position="223"/>
        <end position="325"/>
    </location>
</feature>
<dbReference type="PANTHER" id="PTHR11738">
    <property type="entry name" value="MHC CLASS I NK CELL RECEPTOR"/>
    <property type="match status" value="1"/>
</dbReference>
<organism evidence="5 6">
    <name type="scientific">Gopherus agassizii</name>
    <name type="common">Agassiz's desert tortoise</name>
    <dbReference type="NCBI Taxonomy" id="38772"/>
    <lineage>
        <taxon>Eukaryota</taxon>
        <taxon>Metazoa</taxon>
        <taxon>Chordata</taxon>
        <taxon>Craniata</taxon>
        <taxon>Vertebrata</taxon>
        <taxon>Euteleostomi</taxon>
        <taxon>Archelosauria</taxon>
        <taxon>Testudinata</taxon>
        <taxon>Testudines</taxon>
        <taxon>Cryptodira</taxon>
        <taxon>Durocryptodira</taxon>
        <taxon>Testudinoidea</taxon>
        <taxon>Testudinidae</taxon>
        <taxon>Gopherus</taxon>
    </lineage>
</organism>
<dbReference type="Proteomes" id="UP000291020">
    <property type="component" value="Unassembled WGS sequence"/>
</dbReference>
<dbReference type="InterPro" id="IPR036179">
    <property type="entry name" value="Ig-like_dom_sf"/>
</dbReference>
<dbReference type="GO" id="GO:0002764">
    <property type="term" value="P:immune response-regulating signaling pathway"/>
    <property type="evidence" value="ECO:0007669"/>
    <property type="project" value="TreeGrafter"/>
</dbReference>
<keyword evidence="6" id="KW-1185">Reference proteome</keyword>
<dbReference type="PROSITE" id="PS50835">
    <property type="entry name" value="IG_LIKE"/>
    <property type="match status" value="2"/>
</dbReference>
<dbReference type="InterPro" id="IPR007110">
    <property type="entry name" value="Ig-like_dom"/>
</dbReference>
<evidence type="ECO:0000256" key="2">
    <source>
        <dbReference type="SAM" id="MobiDB-lite"/>
    </source>
</evidence>
<protein>
    <recommendedName>
        <fullName evidence="4">Ig-like domain-containing protein</fullName>
    </recommendedName>
</protein>
<keyword evidence="3" id="KW-0472">Membrane</keyword>
<dbReference type="SUPFAM" id="SSF48726">
    <property type="entry name" value="Immunoglobulin"/>
    <property type="match status" value="3"/>
</dbReference>
<dbReference type="AlphaFoldDB" id="A0A452HYR7"/>
<reference evidence="6" key="1">
    <citation type="journal article" date="2017" name="PLoS ONE">
        <title>The Agassiz's desert tortoise genome provides a resource for the conservation of a threatened species.</title>
        <authorList>
            <person name="Tollis M."/>
            <person name="DeNardo D.F."/>
            <person name="Cornelius J.A."/>
            <person name="Dolby G.A."/>
            <person name="Edwards T."/>
            <person name="Henen B.T."/>
            <person name="Karl A.E."/>
            <person name="Murphy R.W."/>
            <person name="Kusumi K."/>
        </authorList>
    </citation>
    <scope>NUCLEOTIDE SEQUENCE [LARGE SCALE GENOMIC DNA]</scope>
</reference>
<feature type="domain" description="Ig-like" evidence="4">
    <location>
        <begin position="26"/>
        <end position="114"/>
    </location>
</feature>
<keyword evidence="3" id="KW-0812">Transmembrane</keyword>
<feature type="region of interest" description="Disordered" evidence="2">
    <location>
        <begin position="406"/>
        <end position="430"/>
    </location>
</feature>
<reference evidence="5" key="3">
    <citation type="submission" date="2025-09" db="UniProtKB">
        <authorList>
            <consortium name="Ensembl"/>
        </authorList>
    </citation>
    <scope>IDENTIFICATION</scope>
</reference>
<proteinExistence type="predicted"/>
<dbReference type="Gene3D" id="2.60.40.10">
    <property type="entry name" value="Immunoglobulins"/>
    <property type="match status" value="3"/>
</dbReference>
<accession>A0A452HYR7</accession>
<dbReference type="Pfam" id="PF13895">
    <property type="entry name" value="Ig_2"/>
    <property type="match status" value="1"/>
</dbReference>
<evidence type="ECO:0000313" key="6">
    <source>
        <dbReference type="Proteomes" id="UP000291020"/>
    </source>
</evidence>
<evidence type="ECO:0000259" key="4">
    <source>
        <dbReference type="PROSITE" id="PS50835"/>
    </source>
</evidence>
<dbReference type="Ensembl" id="ENSGAGT00000023162.1">
    <property type="protein sequence ID" value="ENSGAGP00000020326.1"/>
    <property type="gene ID" value="ENSGAGG00000014986.1"/>
</dbReference>
<evidence type="ECO:0000256" key="3">
    <source>
        <dbReference type="SAM" id="Phobius"/>
    </source>
</evidence>
<keyword evidence="3" id="KW-1133">Transmembrane helix</keyword>